<reference evidence="1 2" key="1">
    <citation type="submission" date="2019-06" db="EMBL/GenBank/DDBJ databases">
        <title>Sequencing the genomes of 1000 actinobacteria strains.</title>
        <authorList>
            <person name="Klenk H.-P."/>
        </authorList>
    </citation>
    <scope>NUCLEOTIDE SEQUENCE [LARGE SCALE GENOMIC DNA]</scope>
    <source>
        <strain evidence="1 2">DSM 45301</strain>
    </source>
</reference>
<organism evidence="1 2">
    <name type="scientific">Pseudonocardia kunmingensis</name>
    <dbReference type="NCBI Taxonomy" id="630975"/>
    <lineage>
        <taxon>Bacteria</taxon>
        <taxon>Bacillati</taxon>
        <taxon>Actinomycetota</taxon>
        <taxon>Actinomycetes</taxon>
        <taxon>Pseudonocardiales</taxon>
        <taxon>Pseudonocardiaceae</taxon>
        <taxon>Pseudonocardia</taxon>
    </lineage>
</organism>
<accession>A0A543CYM0</accession>
<evidence type="ECO:0008006" key="3">
    <source>
        <dbReference type="Google" id="ProtNLM"/>
    </source>
</evidence>
<keyword evidence="2" id="KW-1185">Reference proteome</keyword>
<dbReference type="Proteomes" id="UP000315677">
    <property type="component" value="Unassembled WGS sequence"/>
</dbReference>
<dbReference type="AlphaFoldDB" id="A0A543CYM0"/>
<evidence type="ECO:0000313" key="1">
    <source>
        <dbReference type="EMBL" id="TQM02192.1"/>
    </source>
</evidence>
<sequence length="89" mass="9642">MSVPRYPPLMRTERVTVSLPAELVAEARNAVRRGAARSISSYIADAVSARQLRDRSLATLADLYGGPPPPDELAEARRTLRLVSRAAAV</sequence>
<comment type="caution">
    <text evidence="1">The sequence shown here is derived from an EMBL/GenBank/DDBJ whole genome shotgun (WGS) entry which is preliminary data.</text>
</comment>
<gene>
    <name evidence="1" type="ORF">FB558_8057</name>
</gene>
<evidence type="ECO:0000313" key="2">
    <source>
        <dbReference type="Proteomes" id="UP000315677"/>
    </source>
</evidence>
<dbReference type="EMBL" id="VFPA01000007">
    <property type="protein sequence ID" value="TQM02192.1"/>
    <property type="molecule type" value="Genomic_DNA"/>
</dbReference>
<protein>
    <recommendedName>
        <fullName evidence="3">Ribbon-helix-helix CopG family protein</fullName>
    </recommendedName>
</protein>
<name>A0A543CYM0_9PSEU</name>
<proteinExistence type="predicted"/>